<protein>
    <submittedName>
        <fullName evidence="1">Uncharacterized protein</fullName>
    </submittedName>
</protein>
<gene>
    <name evidence="1" type="ORF">CAMSH0001_1745</name>
</gene>
<dbReference type="EMBL" id="ACVQ01000005">
    <property type="protein sequence ID" value="EET80596.1"/>
    <property type="molecule type" value="Genomic_DNA"/>
</dbReference>
<name>C6RD29_9BACT</name>
<dbReference type="Proteomes" id="UP000003107">
    <property type="component" value="Unassembled WGS sequence"/>
</dbReference>
<accession>C6RD29</accession>
<organism evidence="1 2">
    <name type="scientific">Campylobacter showae RM3277</name>
    <dbReference type="NCBI Taxonomy" id="553219"/>
    <lineage>
        <taxon>Bacteria</taxon>
        <taxon>Pseudomonadati</taxon>
        <taxon>Campylobacterota</taxon>
        <taxon>Epsilonproteobacteria</taxon>
        <taxon>Campylobacterales</taxon>
        <taxon>Campylobacteraceae</taxon>
        <taxon>Campylobacter</taxon>
    </lineage>
</organism>
<evidence type="ECO:0000313" key="1">
    <source>
        <dbReference type="EMBL" id="EET80596.1"/>
    </source>
</evidence>
<keyword evidence="2" id="KW-1185">Reference proteome</keyword>
<comment type="caution">
    <text evidence="1">The sequence shown here is derived from an EMBL/GenBank/DDBJ whole genome shotgun (WGS) entry which is preliminary data.</text>
</comment>
<dbReference type="eggNOG" id="ENOG5031CI0">
    <property type="taxonomic scope" value="Bacteria"/>
</dbReference>
<dbReference type="STRING" id="553219.CAMSH0001_1745"/>
<reference evidence="1 2" key="1">
    <citation type="submission" date="2009-07" db="EMBL/GenBank/DDBJ databases">
        <authorList>
            <person name="Madupu R."/>
            <person name="Sebastian Y."/>
            <person name="Durkin A.S."/>
            <person name="Torralba M."/>
            <person name="Methe B."/>
            <person name="Sutton G.G."/>
            <person name="Strausberg R.L."/>
            <person name="Nelson K.E."/>
        </authorList>
    </citation>
    <scope>NUCLEOTIDE SEQUENCE [LARGE SCALE GENOMIC DNA]</scope>
    <source>
        <strain evidence="1 2">RM3277</strain>
    </source>
</reference>
<evidence type="ECO:0000313" key="2">
    <source>
        <dbReference type="Proteomes" id="UP000003107"/>
    </source>
</evidence>
<dbReference type="AlphaFoldDB" id="C6RD29"/>
<proteinExistence type="predicted"/>
<sequence>MGSKFKSVGKFDEPNRVRDSNKFEAKFCVYLKPNSARLRTVNLRKGTKGGKMLDEILDDERFAAIMKEHVFECVEYLLKNDRSFSAMANLDLVKFNPELPEYIKSTFTAPVIVFTLAGYTFSSAKLTPEELSFEAGFGKENFASVVSFPLGAIVQILVENSPILVNFSVYKTQKSQLEKSMSALMSNPNNKDLFKK</sequence>